<evidence type="ECO:0000256" key="4">
    <source>
        <dbReference type="ARBA" id="ARBA00023014"/>
    </source>
</evidence>
<dbReference type="Gene3D" id="3.50.30.80">
    <property type="entry name" value="IlvD/EDD C-terminal domain-like"/>
    <property type="match status" value="1"/>
</dbReference>
<accession>A0ABT8ATA6</accession>
<dbReference type="PANTHER" id="PTHR43183">
    <property type="entry name" value="HYPOTHETICAL DIHYDROXYACID DEHYDRATASE (EUROFUNG)-RELATED"/>
    <property type="match status" value="1"/>
</dbReference>
<dbReference type="Pfam" id="PF24877">
    <property type="entry name" value="ILV_EDD_C"/>
    <property type="match status" value="1"/>
</dbReference>
<dbReference type="Pfam" id="PF00920">
    <property type="entry name" value="ILVD_EDD_N"/>
    <property type="match status" value="1"/>
</dbReference>
<keyword evidence="3" id="KW-0408">Iron</keyword>
<evidence type="ECO:0000313" key="9">
    <source>
        <dbReference type="Proteomes" id="UP001244297"/>
    </source>
</evidence>
<sequence>MSEDAGHGEPHGLDRGLTNYGDRDFARYLRRSFARSMGISPGLLDKPVVGIAMTPSGFNNCHRGMPELVEAVSRGVLAAGALPRPFPTVSLGEVFLNPTSMMYRNLMAMDTEEMIQAQPMDAVVLIGGCDKTVPAQLMGAASADLPAIQLVTGPMSTGRHRGQRLGACTDCRGFWAKYRAGTVDAEEIAEVEGRLSVTAGTCAVMGTASTMACIAEALGLSLPGTAAIPAVHSDRLVAAEETGRAAVRLIQSKIRPSQVITEKSVENAIRVLMAVSGSTNAIVHLTAVAGRLGIRIPYARFNQISDETPVLVDLKPVGEGYMEDFHAAGGMGALLRELRPLLHLDTVDVEGRTLAERLDEPAGWVDRAVIRAFENPVSPVGGLVALTGNLAPEGAIFKRAAATPALFESEGRAVVFTGLEDLSRRIDDPDLDVAPGDVLVLQNAGPHAAGMPEAGYLPIPKKLARAGVKDMVRISDARMSGTAFGSIVLHIAPESAIGGPLAAVRDGDRIRLSIRDKRIDLLVDDAEIARRMEGFQPPPAPKRGYKALYRRTVTQAPEGCDFDFLMGESDRDG</sequence>
<dbReference type="Proteomes" id="UP001244297">
    <property type="component" value="Unassembled WGS sequence"/>
</dbReference>
<proteinExistence type="inferred from homology"/>
<dbReference type="PROSITE" id="PS00886">
    <property type="entry name" value="ILVD_EDD_1"/>
    <property type="match status" value="1"/>
</dbReference>
<organism evidence="8 9">
    <name type="scientific">Methylobacterium longum</name>
    <dbReference type="NCBI Taxonomy" id="767694"/>
    <lineage>
        <taxon>Bacteria</taxon>
        <taxon>Pseudomonadati</taxon>
        <taxon>Pseudomonadota</taxon>
        <taxon>Alphaproteobacteria</taxon>
        <taxon>Hyphomicrobiales</taxon>
        <taxon>Methylobacteriaceae</taxon>
        <taxon>Methylobacterium</taxon>
    </lineage>
</organism>
<name>A0ABT8ATA6_9HYPH</name>
<comment type="caution">
    <text evidence="8">The sequence shown here is derived from an EMBL/GenBank/DDBJ whole genome shotgun (WGS) entry which is preliminary data.</text>
</comment>
<comment type="similarity">
    <text evidence="1">Belongs to the IlvD/Edd family.</text>
</comment>
<dbReference type="PANTHER" id="PTHR43183:SF1">
    <property type="entry name" value="HYPOTHETICAL DIHYDROXY-ACID DEHYDRATASE (EUROFUNG)-RELATED"/>
    <property type="match status" value="1"/>
</dbReference>
<evidence type="ECO:0000256" key="5">
    <source>
        <dbReference type="ARBA" id="ARBA00023239"/>
    </source>
</evidence>
<dbReference type="SUPFAM" id="SSF52016">
    <property type="entry name" value="LeuD/IlvD-like"/>
    <property type="match status" value="1"/>
</dbReference>
<evidence type="ECO:0000256" key="3">
    <source>
        <dbReference type="ARBA" id="ARBA00023004"/>
    </source>
</evidence>
<dbReference type="InterPro" id="IPR056740">
    <property type="entry name" value="ILV_EDD_C"/>
</dbReference>
<evidence type="ECO:0000313" key="8">
    <source>
        <dbReference type="EMBL" id="MDN3572645.1"/>
    </source>
</evidence>
<gene>
    <name evidence="8" type="ORF">QWZ18_18685</name>
</gene>
<dbReference type="EMBL" id="JAUFPT010000061">
    <property type="protein sequence ID" value="MDN3572645.1"/>
    <property type="molecule type" value="Genomic_DNA"/>
</dbReference>
<dbReference type="InterPro" id="IPR000581">
    <property type="entry name" value="ILV_EDD_N"/>
</dbReference>
<dbReference type="RefSeq" id="WP_238289998.1">
    <property type="nucleotide sequence ID" value="NZ_BPQS01000019.1"/>
</dbReference>
<evidence type="ECO:0000256" key="1">
    <source>
        <dbReference type="ARBA" id="ARBA00006486"/>
    </source>
</evidence>
<dbReference type="InterPro" id="IPR037237">
    <property type="entry name" value="IlvD/EDD_N"/>
</dbReference>
<reference evidence="9" key="1">
    <citation type="journal article" date="2019" name="Int. J. Syst. Evol. Microbiol.">
        <title>The Global Catalogue of Microorganisms (GCM) 10K type strain sequencing project: providing services to taxonomists for standard genome sequencing and annotation.</title>
        <authorList>
            <consortium name="The Broad Institute Genomics Platform"/>
            <consortium name="The Broad Institute Genome Sequencing Center for Infectious Disease"/>
            <person name="Wu L."/>
            <person name="Ma J."/>
        </authorList>
    </citation>
    <scope>NUCLEOTIDE SEQUENCE [LARGE SCALE GENOMIC DNA]</scope>
    <source>
        <strain evidence="9">CECT 7806</strain>
    </source>
</reference>
<dbReference type="InterPro" id="IPR042096">
    <property type="entry name" value="Dihydro-acid_dehy_C"/>
</dbReference>
<keyword evidence="4" id="KW-0411">Iron-sulfur</keyword>
<dbReference type="InterPro" id="IPR020558">
    <property type="entry name" value="DiOHA_6PGluconate_deHydtase_CS"/>
</dbReference>
<keyword evidence="2" id="KW-0479">Metal-binding</keyword>
<feature type="domain" description="Dihydroxy-acid/6-phosphogluconate dehydratase C-terminal" evidence="7">
    <location>
        <begin position="369"/>
        <end position="560"/>
    </location>
</feature>
<protein>
    <submittedName>
        <fullName evidence="8">IlvD/Edd family dehydratase</fullName>
        <ecNumber evidence="8">4.2.1.-</ecNumber>
    </submittedName>
</protein>
<dbReference type="EC" id="4.2.1.-" evidence="8"/>
<dbReference type="GO" id="GO:0016829">
    <property type="term" value="F:lyase activity"/>
    <property type="evidence" value="ECO:0007669"/>
    <property type="project" value="UniProtKB-KW"/>
</dbReference>
<keyword evidence="5 8" id="KW-0456">Lyase</keyword>
<evidence type="ECO:0000259" key="7">
    <source>
        <dbReference type="Pfam" id="PF24877"/>
    </source>
</evidence>
<evidence type="ECO:0000259" key="6">
    <source>
        <dbReference type="Pfam" id="PF00920"/>
    </source>
</evidence>
<dbReference type="InterPro" id="IPR052352">
    <property type="entry name" value="Sugar_Degrad_Dehydratases"/>
</dbReference>
<feature type="domain" description="Dihydroxy-acid/6-phosphogluconate dehydratase N-terminal" evidence="6">
    <location>
        <begin position="46"/>
        <end position="356"/>
    </location>
</feature>
<dbReference type="SUPFAM" id="SSF143975">
    <property type="entry name" value="IlvD/EDD N-terminal domain-like"/>
    <property type="match status" value="1"/>
</dbReference>
<dbReference type="NCBIfam" id="NF004784">
    <property type="entry name" value="PRK06131.1"/>
    <property type="match status" value="1"/>
</dbReference>
<keyword evidence="9" id="KW-1185">Reference proteome</keyword>
<evidence type="ECO:0000256" key="2">
    <source>
        <dbReference type="ARBA" id="ARBA00022723"/>
    </source>
</evidence>